<evidence type="ECO:0000259" key="3">
    <source>
        <dbReference type="PROSITE" id="PS50165"/>
    </source>
</evidence>
<dbReference type="GO" id="GO:0009381">
    <property type="term" value="F:excinuclease ABC activity"/>
    <property type="evidence" value="ECO:0007669"/>
    <property type="project" value="InterPro"/>
</dbReference>
<evidence type="ECO:0000313" key="4">
    <source>
        <dbReference type="EMBL" id="PIR46193.1"/>
    </source>
</evidence>
<dbReference type="InterPro" id="IPR001943">
    <property type="entry name" value="UVR_dom"/>
</dbReference>
<name>A0A2H0RI74_9BACT</name>
<evidence type="ECO:0000259" key="2">
    <source>
        <dbReference type="PROSITE" id="PS50164"/>
    </source>
</evidence>
<reference evidence="4 5" key="1">
    <citation type="submission" date="2017-09" db="EMBL/GenBank/DDBJ databases">
        <title>Depth-based differentiation of microbial function through sediment-hosted aquifers and enrichment of novel symbionts in the deep terrestrial subsurface.</title>
        <authorList>
            <person name="Probst A.J."/>
            <person name="Ladd B."/>
            <person name="Jarett J.K."/>
            <person name="Geller-Mcgrath D.E."/>
            <person name="Sieber C.M."/>
            <person name="Emerson J.B."/>
            <person name="Anantharaman K."/>
            <person name="Thomas B.C."/>
            <person name="Malmstrom R."/>
            <person name="Stieglmeier M."/>
            <person name="Klingl A."/>
            <person name="Woyke T."/>
            <person name="Ryan C.M."/>
            <person name="Banfield J.F."/>
        </authorList>
    </citation>
    <scope>NUCLEOTIDE SEQUENCE [LARGE SCALE GENOMIC DNA]</scope>
    <source>
        <strain evidence="4">CG10_big_fil_rev_8_21_14_0_10_49_38</strain>
    </source>
</reference>
<dbReference type="PANTHER" id="PTHR30562">
    <property type="entry name" value="UVRC/OXIDOREDUCTASE"/>
    <property type="match status" value="1"/>
</dbReference>
<dbReference type="SMART" id="SM00465">
    <property type="entry name" value="GIYc"/>
    <property type="match status" value="1"/>
</dbReference>
<organism evidence="4 5">
    <name type="scientific">Candidatus Vogelbacteria bacterium CG10_big_fil_rev_8_21_14_0_10_49_38</name>
    <dbReference type="NCBI Taxonomy" id="1975043"/>
    <lineage>
        <taxon>Bacteria</taxon>
        <taxon>Candidatus Vogeliibacteriota</taxon>
    </lineage>
</organism>
<dbReference type="InterPro" id="IPR036876">
    <property type="entry name" value="UVR_dom_sf"/>
</dbReference>
<dbReference type="EMBL" id="PCYK01000006">
    <property type="protein sequence ID" value="PIR46193.1"/>
    <property type="molecule type" value="Genomic_DNA"/>
</dbReference>
<dbReference type="InterPro" id="IPR001162">
    <property type="entry name" value="UvrC_RNase_H_dom"/>
</dbReference>
<evidence type="ECO:0000259" key="1">
    <source>
        <dbReference type="PROSITE" id="PS50151"/>
    </source>
</evidence>
<dbReference type="SUPFAM" id="SSF82771">
    <property type="entry name" value="GIY-YIG endonuclease"/>
    <property type="match status" value="1"/>
</dbReference>
<proteinExistence type="predicted"/>
<comment type="caution">
    <text evidence="4">The sequence shown here is derived from an EMBL/GenBank/DDBJ whole genome shotgun (WGS) entry which is preliminary data.</text>
</comment>
<dbReference type="GO" id="GO:0006289">
    <property type="term" value="P:nucleotide-excision repair"/>
    <property type="evidence" value="ECO:0007669"/>
    <property type="project" value="InterPro"/>
</dbReference>
<dbReference type="Pfam" id="PF08459">
    <property type="entry name" value="UvrC_RNaseH_dom"/>
    <property type="match status" value="1"/>
</dbReference>
<accession>A0A2H0RI74</accession>
<dbReference type="InterPro" id="IPR047296">
    <property type="entry name" value="GIY-YIG_UvrC_Cho"/>
</dbReference>
<sequence>MESRELKKYQLPDGPGVYFFKQGRRILYVGKATSLKDRVRSYFAGDLGETRGPKIERMLELANRVDWQTTDSVLEALLLESALIKKHQPPYNTREKDDKSYWFVVITHEPFPRVLLCRGRQLSNGSFSLALKIKKIFGPFPRSSEIKAALLVIRKIFPYRDRCQLAVAGRPCFNRQLGLCPGVCTGEINQTDYRRLIANIERLFAGRKRELLVRLERAMKRAARTQRFEAAGQIRNQIFALKHIQDLALLKSSPNRLKGKSVRIEAYDVAHWQGEAAVGAMAVWQDGELDRSQFRQFKLRATTPGDDLAGLREILTRRLGHREWPEPSLVVVDGDQRQVATAQVALARQGLDWPVVGVTKDRHHRAVALAGNLEAESFDRQAVIEVNDAAHRVAIAHHRRRLRLGR</sequence>
<feature type="domain" description="UVR" evidence="1">
    <location>
        <begin position="209"/>
        <end position="244"/>
    </location>
</feature>
<dbReference type="PROSITE" id="PS50151">
    <property type="entry name" value="UVR"/>
    <property type="match status" value="1"/>
</dbReference>
<evidence type="ECO:0008006" key="6">
    <source>
        <dbReference type="Google" id="ProtNLM"/>
    </source>
</evidence>
<gene>
    <name evidence="4" type="ORF">COV08_01060</name>
</gene>
<dbReference type="Pfam" id="PF02151">
    <property type="entry name" value="UVR"/>
    <property type="match status" value="1"/>
</dbReference>
<dbReference type="Proteomes" id="UP000230431">
    <property type="component" value="Unassembled WGS sequence"/>
</dbReference>
<protein>
    <recommendedName>
        <fullName evidence="6">Excinuclease ABC subunit C</fullName>
    </recommendedName>
</protein>
<dbReference type="AlphaFoldDB" id="A0A2H0RI74"/>
<dbReference type="PANTHER" id="PTHR30562:SF1">
    <property type="entry name" value="UVRABC SYSTEM PROTEIN C"/>
    <property type="match status" value="1"/>
</dbReference>
<dbReference type="GO" id="GO:0009380">
    <property type="term" value="C:excinuclease repair complex"/>
    <property type="evidence" value="ECO:0007669"/>
    <property type="project" value="TreeGrafter"/>
</dbReference>
<dbReference type="InterPro" id="IPR038476">
    <property type="entry name" value="UvrC_RNase_H_dom_sf"/>
</dbReference>
<dbReference type="CDD" id="cd10434">
    <property type="entry name" value="GIY-YIG_UvrC_Cho"/>
    <property type="match status" value="1"/>
</dbReference>
<dbReference type="PROSITE" id="PS50165">
    <property type="entry name" value="UVRC"/>
    <property type="match status" value="1"/>
</dbReference>
<dbReference type="PROSITE" id="PS50164">
    <property type="entry name" value="GIY_YIG"/>
    <property type="match status" value="1"/>
</dbReference>
<dbReference type="SUPFAM" id="SSF46600">
    <property type="entry name" value="C-terminal UvrC-binding domain of UvrB"/>
    <property type="match status" value="1"/>
</dbReference>
<dbReference type="InterPro" id="IPR000305">
    <property type="entry name" value="GIY-YIG_endonuc"/>
</dbReference>
<dbReference type="Gene3D" id="3.30.420.340">
    <property type="entry name" value="UvrC, RNAse H endonuclease domain"/>
    <property type="match status" value="1"/>
</dbReference>
<feature type="domain" description="GIY-YIG" evidence="2">
    <location>
        <begin position="13"/>
        <end position="93"/>
    </location>
</feature>
<feature type="domain" description="UvrC family homology region profile" evidence="3">
    <location>
        <begin position="209"/>
        <end position="343"/>
    </location>
</feature>
<dbReference type="InterPro" id="IPR035901">
    <property type="entry name" value="GIY-YIG_endonuc_sf"/>
</dbReference>
<dbReference type="Gene3D" id="4.10.860.10">
    <property type="entry name" value="UVR domain"/>
    <property type="match status" value="1"/>
</dbReference>
<evidence type="ECO:0000313" key="5">
    <source>
        <dbReference type="Proteomes" id="UP000230431"/>
    </source>
</evidence>
<dbReference type="InterPro" id="IPR050066">
    <property type="entry name" value="UvrABC_protein_C"/>
</dbReference>
<dbReference type="Gene3D" id="3.40.1440.10">
    <property type="entry name" value="GIY-YIG endonuclease"/>
    <property type="match status" value="1"/>
</dbReference>